<dbReference type="GO" id="GO:0008808">
    <property type="term" value="F:cardiolipin synthase activity"/>
    <property type="evidence" value="ECO:0007669"/>
    <property type="project" value="UniProtKB-UniRule"/>
</dbReference>
<accession>A0A127QIJ4</accession>
<dbReference type="PANTHER" id="PTHR21248">
    <property type="entry name" value="CARDIOLIPIN SYNTHASE"/>
    <property type="match status" value="1"/>
</dbReference>
<dbReference type="Pfam" id="PF13396">
    <property type="entry name" value="PLDc_N"/>
    <property type="match status" value="1"/>
</dbReference>
<sequence>MLHLPFALISTVVLLLHIAGVFAAAHALMHTRTPQGAVAWVFGLVLLPYFTLLPYLFLGSKRFSGYVEMHHSRLARLRKLDDPEQLALAARHPADPGAQRFKAISAMLGVPFLSGHHLRLLVNGAAAFDAIFAAIASAEHYVLVQFFIIHDDELGRRLQSALLERAAAGVRVYVLYDGVGSHDLPNSYSDILRAGGVQVHPFATRRWRNRFQLNFRNHRKIVVVDGWRGFVGGLNVGDEYLGRKPPLAPWRDTHMELQGPAVADLQLAFDENWHWITGDLLSLLSPHASNKGGNATSLIAATGPADAQETCSLFFVEAIHAAQRRLWLTSPYLVPDSAVMAALQLAVFRGVDVRILIPSRPDHRTVYMASTLYAHESVRAGIRVFRYLPGFTHQKVMLIDDDTTAVGSMNLDNRSLRLNFEISSLNIDPAFAAEVEAMLLADFEQAHEIDSGEYAQFHYLYRVAIHVARLMSPVL</sequence>
<evidence type="ECO:0000256" key="1">
    <source>
        <dbReference type="ARBA" id="ARBA00004651"/>
    </source>
</evidence>
<feature type="transmembrane region" description="Helical" evidence="13">
    <location>
        <begin position="39"/>
        <end position="58"/>
    </location>
</feature>
<keyword evidence="5 13" id="KW-0812">Transmembrane</keyword>
<keyword evidence="11" id="KW-1208">Phospholipid metabolism</keyword>
<evidence type="ECO:0000256" key="9">
    <source>
        <dbReference type="ARBA" id="ARBA00023136"/>
    </source>
</evidence>
<proteinExistence type="predicted"/>
<keyword evidence="6" id="KW-0677">Repeat</keyword>
<keyword evidence="16" id="KW-1185">Reference proteome</keyword>
<evidence type="ECO:0000256" key="5">
    <source>
        <dbReference type="ARBA" id="ARBA00022692"/>
    </source>
</evidence>
<dbReference type="Gene3D" id="3.30.870.10">
    <property type="entry name" value="Endonuclease Chain A"/>
    <property type="match status" value="2"/>
</dbReference>
<dbReference type="InterPro" id="IPR025202">
    <property type="entry name" value="PLD-like_dom"/>
</dbReference>
<dbReference type="FunFam" id="3.30.870.10:FF:000014">
    <property type="entry name" value="Cardiolipin synthase"/>
    <property type="match status" value="1"/>
</dbReference>
<dbReference type="InterPro" id="IPR027379">
    <property type="entry name" value="CLS_N"/>
</dbReference>
<evidence type="ECO:0000256" key="12">
    <source>
        <dbReference type="NCBIfam" id="TIGR04265"/>
    </source>
</evidence>
<dbReference type="PANTHER" id="PTHR21248:SF22">
    <property type="entry name" value="PHOSPHOLIPASE D"/>
    <property type="match status" value="1"/>
</dbReference>
<evidence type="ECO:0000313" key="15">
    <source>
        <dbReference type="EMBL" id="AMP09880.1"/>
    </source>
</evidence>
<evidence type="ECO:0000256" key="13">
    <source>
        <dbReference type="SAM" id="Phobius"/>
    </source>
</evidence>
<dbReference type="SMART" id="SM00155">
    <property type="entry name" value="PLDc"/>
    <property type="match status" value="2"/>
</dbReference>
<evidence type="ECO:0000256" key="2">
    <source>
        <dbReference type="ARBA" id="ARBA00022475"/>
    </source>
</evidence>
<keyword evidence="9 13" id="KW-0472">Membrane</keyword>
<keyword evidence="4 15" id="KW-0808">Transferase</keyword>
<evidence type="ECO:0000313" key="16">
    <source>
        <dbReference type="Proteomes" id="UP000071778"/>
    </source>
</evidence>
<keyword evidence="2" id="KW-1003">Cell membrane</keyword>
<feature type="domain" description="PLD phosphodiesterase" evidence="14">
    <location>
        <begin position="213"/>
        <end position="240"/>
    </location>
</feature>
<dbReference type="EC" id="2.7.8.-" evidence="12"/>
<evidence type="ECO:0000256" key="4">
    <source>
        <dbReference type="ARBA" id="ARBA00022679"/>
    </source>
</evidence>
<dbReference type="PATRIC" id="fig|279058.18.peg.2087"/>
<dbReference type="RefSeq" id="WP_061537171.1">
    <property type="nucleotide sequence ID" value="NZ_CP013235.1"/>
</dbReference>
<dbReference type="EMBL" id="CP013235">
    <property type="protein sequence ID" value="AMP09880.1"/>
    <property type="molecule type" value="Genomic_DNA"/>
</dbReference>
<comment type="subcellular location">
    <subcellularLocation>
        <location evidence="1">Cell membrane</location>
        <topology evidence="1">Multi-pass membrane protein</topology>
    </subcellularLocation>
</comment>
<dbReference type="InterPro" id="IPR001736">
    <property type="entry name" value="PLipase_D/transphosphatidylase"/>
</dbReference>
<reference evidence="15 16" key="1">
    <citation type="submission" date="2015-11" db="EMBL/GenBank/DDBJ databases">
        <title>Exploring the genomic traits of fungus-feeding bacterial genus Collimonas.</title>
        <authorList>
            <person name="Song C."/>
            <person name="Schmidt R."/>
            <person name="de Jager V."/>
            <person name="Krzyzanowska D."/>
            <person name="Jongedijk E."/>
            <person name="Cankar K."/>
            <person name="Beekwilder J."/>
            <person name="van Veen A."/>
            <person name="de Boer W."/>
            <person name="van Veen J.A."/>
            <person name="Garbeva P."/>
        </authorList>
    </citation>
    <scope>NUCLEOTIDE SEQUENCE [LARGE SCALE GENOMIC DNA]</scope>
    <source>
        <strain evidence="15 16">Ter282</strain>
    </source>
</reference>
<evidence type="ECO:0000256" key="8">
    <source>
        <dbReference type="ARBA" id="ARBA00023098"/>
    </source>
</evidence>
<name>A0A127QIJ4_9BURK</name>
<dbReference type="Proteomes" id="UP000071778">
    <property type="component" value="Chromosome"/>
</dbReference>
<evidence type="ECO:0000256" key="10">
    <source>
        <dbReference type="ARBA" id="ARBA00023209"/>
    </source>
</evidence>
<dbReference type="PROSITE" id="PS50035">
    <property type="entry name" value="PLD"/>
    <property type="match status" value="2"/>
</dbReference>
<feature type="domain" description="PLD phosphodiesterase" evidence="14">
    <location>
        <begin position="388"/>
        <end position="415"/>
    </location>
</feature>
<evidence type="ECO:0000259" key="14">
    <source>
        <dbReference type="PROSITE" id="PS50035"/>
    </source>
</evidence>
<protein>
    <recommendedName>
        <fullName evidence="12">Cardiolipin synthase</fullName>
        <ecNumber evidence="12">2.7.8.-</ecNumber>
    </recommendedName>
</protein>
<dbReference type="AlphaFoldDB" id="A0A127QIJ4"/>
<dbReference type="SUPFAM" id="SSF56024">
    <property type="entry name" value="Phospholipase D/nuclease"/>
    <property type="match status" value="2"/>
</dbReference>
<evidence type="ECO:0000256" key="6">
    <source>
        <dbReference type="ARBA" id="ARBA00022737"/>
    </source>
</evidence>
<dbReference type="InterPro" id="IPR022924">
    <property type="entry name" value="Cardiolipin_synthase"/>
</dbReference>
<gene>
    <name evidence="15" type="primary">cls</name>
    <name evidence="15" type="ORF">CAter282_2124</name>
</gene>
<dbReference type="GO" id="GO:0032049">
    <property type="term" value="P:cardiolipin biosynthetic process"/>
    <property type="evidence" value="ECO:0007669"/>
    <property type="project" value="UniProtKB-UniRule"/>
</dbReference>
<keyword evidence="8" id="KW-0443">Lipid metabolism</keyword>
<organism evidence="15 16">
    <name type="scientific">Collimonas arenae</name>
    <dbReference type="NCBI Taxonomy" id="279058"/>
    <lineage>
        <taxon>Bacteria</taxon>
        <taxon>Pseudomonadati</taxon>
        <taxon>Pseudomonadota</taxon>
        <taxon>Betaproteobacteria</taxon>
        <taxon>Burkholderiales</taxon>
        <taxon>Oxalobacteraceae</taxon>
        <taxon>Collimonas</taxon>
    </lineage>
</organism>
<evidence type="ECO:0000256" key="3">
    <source>
        <dbReference type="ARBA" id="ARBA00022516"/>
    </source>
</evidence>
<keyword evidence="10" id="KW-0594">Phospholipid biosynthesis</keyword>
<evidence type="ECO:0000256" key="7">
    <source>
        <dbReference type="ARBA" id="ARBA00022989"/>
    </source>
</evidence>
<evidence type="ECO:0000256" key="11">
    <source>
        <dbReference type="ARBA" id="ARBA00023264"/>
    </source>
</evidence>
<dbReference type="GO" id="GO:0005886">
    <property type="term" value="C:plasma membrane"/>
    <property type="evidence" value="ECO:0007669"/>
    <property type="project" value="UniProtKB-SubCell"/>
</dbReference>
<keyword evidence="7 13" id="KW-1133">Transmembrane helix</keyword>
<dbReference type="NCBIfam" id="TIGR04265">
    <property type="entry name" value="bac_cardiolipin"/>
    <property type="match status" value="1"/>
</dbReference>
<dbReference type="Pfam" id="PF13091">
    <property type="entry name" value="PLDc_2"/>
    <property type="match status" value="2"/>
</dbReference>
<keyword evidence="3" id="KW-0444">Lipid biosynthesis</keyword>